<dbReference type="OrthoDB" id="9788916at2"/>
<dbReference type="STRING" id="1123037.GCA_000425305_01275"/>
<dbReference type="PANTHER" id="PTHR43792">
    <property type="entry name" value="GNAT FAMILY, PUTATIVE (AFU_ORTHOLOGUE AFUA_3G00765)-RELATED-RELATED"/>
    <property type="match status" value="1"/>
</dbReference>
<dbReference type="PROSITE" id="PS51186">
    <property type="entry name" value="GNAT"/>
    <property type="match status" value="1"/>
</dbReference>
<dbReference type="Gene3D" id="3.40.630.30">
    <property type="match status" value="1"/>
</dbReference>
<feature type="domain" description="N-acetyltransferase" evidence="1">
    <location>
        <begin position="13"/>
        <end position="178"/>
    </location>
</feature>
<keyword evidence="2" id="KW-0808">Transferase</keyword>
<dbReference type="PANTHER" id="PTHR43792:SF1">
    <property type="entry name" value="N-ACETYLTRANSFERASE DOMAIN-CONTAINING PROTEIN"/>
    <property type="match status" value="1"/>
</dbReference>
<reference evidence="2 3" key="1">
    <citation type="submission" date="2019-08" db="EMBL/GenBank/DDBJ databases">
        <title>Genome of Psychroserpens burtonensis ACAM 167.</title>
        <authorList>
            <person name="Bowman J.P."/>
        </authorList>
    </citation>
    <scope>NUCLEOTIDE SEQUENCE [LARGE SCALE GENOMIC DNA]</scope>
    <source>
        <strain evidence="2 3">ACAM 167</strain>
    </source>
</reference>
<dbReference type="EMBL" id="VOSB01000013">
    <property type="protein sequence ID" value="TXE17265.1"/>
    <property type="molecule type" value="Genomic_DNA"/>
</dbReference>
<dbReference type="InterPro" id="IPR000182">
    <property type="entry name" value="GNAT_dom"/>
</dbReference>
<keyword evidence="3" id="KW-1185">Reference proteome</keyword>
<name>A0A5C7B6Y4_9FLAO</name>
<dbReference type="Pfam" id="PF13302">
    <property type="entry name" value="Acetyltransf_3"/>
    <property type="match status" value="1"/>
</dbReference>
<dbReference type="AlphaFoldDB" id="A0A5C7B6Y4"/>
<proteinExistence type="predicted"/>
<protein>
    <submittedName>
        <fullName evidence="2">GNAT family N-acetyltransferase</fullName>
    </submittedName>
</protein>
<dbReference type="Proteomes" id="UP000321938">
    <property type="component" value="Unassembled WGS sequence"/>
</dbReference>
<evidence type="ECO:0000313" key="3">
    <source>
        <dbReference type="Proteomes" id="UP000321938"/>
    </source>
</evidence>
<gene>
    <name evidence="2" type="ORF">ES692_09780</name>
</gene>
<comment type="caution">
    <text evidence="2">The sequence shown here is derived from an EMBL/GenBank/DDBJ whole genome shotgun (WGS) entry which is preliminary data.</text>
</comment>
<dbReference type="GO" id="GO:0016747">
    <property type="term" value="F:acyltransferase activity, transferring groups other than amino-acyl groups"/>
    <property type="evidence" value="ECO:0007669"/>
    <property type="project" value="InterPro"/>
</dbReference>
<dbReference type="SUPFAM" id="SSF55729">
    <property type="entry name" value="Acyl-CoA N-acyltransferases (Nat)"/>
    <property type="match status" value="1"/>
</dbReference>
<organism evidence="2 3">
    <name type="scientific">Psychroserpens burtonensis</name>
    <dbReference type="NCBI Taxonomy" id="49278"/>
    <lineage>
        <taxon>Bacteria</taxon>
        <taxon>Pseudomonadati</taxon>
        <taxon>Bacteroidota</taxon>
        <taxon>Flavobacteriia</taxon>
        <taxon>Flavobacteriales</taxon>
        <taxon>Flavobacteriaceae</taxon>
        <taxon>Psychroserpens</taxon>
    </lineage>
</organism>
<evidence type="ECO:0000259" key="1">
    <source>
        <dbReference type="PROSITE" id="PS51186"/>
    </source>
</evidence>
<sequence length="179" mass="20901">MNYLLTGEKTKRLEFRLVTKEDYDVWFPLFKENTVAKFLGMPDGMSQTEQCDYWFKKAFHRYENNLGGMNALIDKQTGDFIGQAGLLVQTVEDEERLEVGYSILPKFWKKGYAQEAAIKCRDFNFEHEFSNNLISMMHVDNIGSEIVAIKNGMTLEKQVDEFKVFSITRNQWLKKTVVI</sequence>
<dbReference type="RefSeq" id="WP_147231668.1">
    <property type="nucleotide sequence ID" value="NZ_VOSB01000013.1"/>
</dbReference>
<dbReference type="InterPro" id="IPR051531">
    <property type="entry name" value="N-acetyltransferase"/>
</dbReference>
<evidence type="ECO:0000313" key="2">
    <source>
        <dbReference type="EMBL" id="TXE17265.1"/>
    </source>
</evidence>
<dbReference type="InterPro" id="IPR016181">
    <property type="entry name" value="Acyl_CoA_acyltransferase"/>
</dbReference>
<accession>A0A5C7B6Y4</accession>